<evidence type="ECO:0000313" key="14">
    <source>
        <dbReference type="RefSeq" id="XP_065658362.1"/>
    </source>
</evidence>
<gene>
    <name evidence="14 15 16 17" type="primary">LOC100197593</name>
</gene>
<dbReference type="RefSeq" id="XP_065658363.1">
    <property type="nucleotide sequence ID" value="XM_065802291.1"/>
</dbReference>
<evidence type="ECO:0000256" key="9">
    <source>
        <dbReference type="ARBA" id="ARBA00023224"/>
    </source>
</evidence>
<feature type="transmembrane region" description="Helical" evidence="10">
    <location>
        <begin position="632"/>
        <end position="653"/>
    </location>
</feature>
<keyword evidence="9" id="KW-0807">Transducer</keyword>
<dbReference type="InterPro" id="IPR001828">
    <property type="entry name" value="ANF_lig-bd_rcpt"/>
</dbReference>
<evidence type="ECO:0000256" key="11">
    <source>
        <dbReference type="SAM" id="SignalP"/>
    </source>
</evidence>
<evidence type="ECO:0000256" key="2">
    <source>
        <dbReference type="ARBA" id="ARBA00022475"/>
    </source>
</evidence>
<keyword evidence="4 10" id="KW-1133">Transmembrane helix</keyword>
<keyword evidence="5" id="KW-0297">G-protein coupled receptor</keyword>
<dbReference type="SUPFAM" id="SSF53822">
    <property type="entry name" value="Periplasmic binding protein-like I"/>
    <property type="match status" value="1"/>
</dbReference>
<dbReference type="InterPro" id="IPR050726">
    <property type="entry name" value="mGluR"/>
</dbReference>
<dbReference type="Proteomes" id="UP001652625">
    <property type="component" value="Chromosome 08"/>
</dbReference>
<keyword evidence="8" id="KW-0325">Glycoprotein</keyword>
<keyword evidence="3 10" id="KW-0812">Transmembrane</keyword>
<keyword evidence="11" id="KW-0732">Signal</keyword>
<name>A0ABM4C9N2_HYDVU</name>
<dbReference type="InterPro" id="IPR000337">
    <property type="entry name" value="GPCR_3"/>
</dbReference>
<dbReference type="RefSeq" id="XP_065658364.1">
    <property type="nucleotide sequence ID" value="XM_065802292.1"/>
</dbReference>
<evidence type="ECO:0000256" key="3">
    <source>
        <dbReference type="ARBA" id="ARBA00022692"/>
    </source>
</evidence>
<evidence type="ECO:0000313" key="16">
    <source>
        <dbReference type="RefSeq" id="XP_065658364.1"/>
    </source>
</evidence>
<keyword evidence="2" id="KW-1003">Cell membrane</keyword>
<dbReference type="RefSeq" id="XP_065658365.1">
    <property type="nucleotide sequence ID" value="XM_065802293.1"/>
</dbReference>
<evidence type="ECO:0000256" key="6">
    <source>
        <dbReference type="ARBA" id="ARBA00023136"/>
    </source>
</evidence>
<dbReference type="InterPro" id="IPR028082">
    <property type="entry name" value="Peripla_BP_I"/>
</dbReference>
<dbReference type="Gene3D" id="3.40.50.2300">
    <property type="match status" value="2"/>
</dbReference>
<feature type="transmembrane region" description="Helical" evidence="10">
    <location>
        <begin position="721"/>
        <end position="743"/>
    </location>
</feature>
<evidence type="ECO:0000259" key="12">
    <source>
        <dbReference type="PROSITE" id="PS50259"/>
    </source>
</evidence>
<evidence type="ECO:0000256" key="8">
    <source>
        <dbReference type="ARBA" id="ARBA00023180"/>
    </source>
</evidence>
<sequence>MGIGLFMLLILPVYGNVIKGSGSFLINGIFPISNGKNLNMQSGFMMYQAMKYAVNMVNNNSNFLHGYKLEVNEVFDVNDYTEVQSKVLATFMNKVPFLIGPYSGESSFLASILTSTFSQIAISYSASYSEFDILDHKEQKMLRTVPSSKFRIQIALDLIKKLKWNYVIVISSNAHDGEDDSRPFIAKLPSIGTCIDIQIKLPLSPSKTDYEAAIKKLSSDGPEKKWTARLKGLILFTSKKDTAELFSVIKAHGIHNQLVIFCFYGCTNYVEITKGNEDVINGTLSLDIANEKIPGFEEYYLNLRPSKDSDFILNIVWETYFKCSLFNTTSTTKTPCTGNEQFSENVGYYSQTPVHTVAYAIYAIADALEHIISRVCHRNSTWMKNKTQCVVQTTERKYNHNLHTLLNKMSYLDGALDDFRTPFLRINRTIKYEIHQFLFNGGKYQNLLRATWELNRPNLKTHPDDALKAGRPKFTFIPDSIDHHFVPVIVCSDPCPVGYIKIKDFNSLKSKCCWDCQKCQPDSISVNDSCIPCDRNEKVESNQCVALPEVVISLTGPDFDKFMVICIILIAIGLGLVFFVIGLFIYFNGNRIVRCSGRDLCYMILIGLAMLFFCPVTYMVRPSTMTCIFRGALPGTAFLMCYAPLFLRASRIYRIFIHAKTSVSRPALISPQSQVFVVLGIVCVQILLASVWFASKNPAPDYIVSPERDFMIVQCTGDASAVAMLINLTLSVVFMVCCTILAFKTRNFPKNYNEAKFIGVTLYITCVIWSIFLPTYYLNPEKYLMFREKIVSGLCILIGYVTLIGLFGRKLRLLLCPRPSDEDVNNQQMWSFSHSNESHHLEIK</sequence>
<feature type="signal peptide" evidence="11">
    <location>
        <begin position="1"/>
        <end position="15"/>
    </location>
</feature>
<dbReference type="Gene3D" id="2.10.50.30">
    <property type="entry name" value="GPCR, family 3, nine cysteines domain"/>
    <property type="match status" value="1"/>
</dbReference>
<dbReference type="Pfam" id="PF01094">
    <property type="entry name" value="ANF_receptor"/>
    <property type="match status" value="1"/>
</dbReference>
<evidence type="ECO:0000313" key="13">
    <source>
        <dbReference type="Proteomes" id="UP001652625"/>
    </source>
</evidence>
<dbReference type="SUPFAM" id="SSF57184">
    <property type="entry name" value="Growth factor receptor domain"/>
    <property type="match status" value="1"/>
</dbReference>
<feature type="transmembrane region" description="Helical" evidence="10">
    <location>
        <begin position="755"/>
        <end position="778"/>
    </location>
</feature>
<protein>
    <submittedName>
        <fullName evidence="14 15">Metabotropic glutamate receptor 3 isoform X2</fullName>
    </submittedName>
</protein>
<proteinExistence type="predicted"/>
<dbReference type="InterPro" id="IPR038550">
    <property type="entry name" value="GPCR_3_9-Cys_sf"/>
</dbReference>
<dbReference type="RefSeq" id="XP_065658362.1">
    <property type="nucleotide sequence ID" value="XM_065802290.1"/>
</dbReference>
<dbReference type="InterPro" id="IPR009030">
    <property type="entry name" value="Growth_fac_rcpt_cys_sf"/>
</dbReference>
<dbReference type="PROSITE" id="PS50259">
    <property type="entry name" value="G_PROTEIN_RECEP_F3_4"/>
    <property type="match status" value="1"/>
</dbReference>
<evidence type="ECO:0000256" key="4">
    <source>
        <dbReference type="ARBA" id="ARBA00022989"/>
    </source>
</evidence>
<comment type="subcellular location">
    <subcellularLocation>
        <location evidence="1">Cell membrane</location>
        <topology evidence="1">Multi-pass membrane protein</topology>
    </subcellularLocation>
</comment>
<evidence type="ECO:0000313" key="15">
    <source>
        <dbReference type="RefSeq" id="XP_065658363.1"/>
    </source>
</evidence>
<accession>A0ABM4C9N2</accession>
<dbReference type="InterPro" id="IPR017978">
    <property type="entry name" value="GPCR_3_C"/>
</dbReference>
<dbReference type="PRINTS" id="PR00248">
    <property type="entry name" value="GPCRMGR"/>
</dbReference>
<organism evidence="13 17">
    <name type="scientific">Hydra vulgaris</name>
    <name type="common">Hydra</name>
    <name type="synonym">Hydra attenuata</name>
    <dbReference type="NCBI Taxonomy" id="6087"/>
    <lineage>
        <taxon>Eukaryota</taxon>
        <taxon>Metazoa</taxon>
        <taxon>Cnidaria</taxon>
        <taxon>Hydrozoa</taxon>
        <taxon>Hydroidolina</taxon>
        <taxon>Anthoathecata</taxon>
        <taxon>Aplanulata</taxon>
        <taxon>Hydridae</taxon>
        <taxon>Hydra</taxon>
    </lineage>
</organism>
<keyword evidence="6 10" id="KW-0472">Membrane</keyword>
<evidence type="ECO:0000313" key="17">
    <source>
        <dbReference type="RefSeq" id="XP_065658365.1"/>
    </source>
</evidence>
<evidence type="ECO:0000256" key="10">
    <source>
        <dbReference type="SAM" id="Phobius"/>
    </source>
</evidence>
<feature type="transmembrane region" description="Helical" evidence="10">
    <location>
        <begin position="600"/>
        <end position="620"/>
    </location>
</feature>
<evidence type="ECO:0000256" key="5">
    <source>
        <dbReference type="ARBA" id="ARBA00023040"/>
    </source>
</evidence>
<evidence type="ECO:0000256" key="7">
    <source>
        <dbReference type="ARBA" id="ARBA00023170"/>
    </source>
</evidence>
<feature type="domain" description="G-protein coupled receptors family 3 profile" evidence="12">
    <location>
        <begin position="562"/>
        <end position="815"/>
    </location>
</feature>
<dbReference type="PANTHER" id="PTHR24060">
    <property type="entry name" value="METABOTROPIC GLUTAMATE RECEPTOR"/>
    <property type="match status" value="1"/>
</dbReference>
<feature type="transmembrane region" description="Helical" evidence="10">
    <location>
        <begin position="790"/>
        <end position="808"/>
    </location>
</feature>
<feature type="transmembrane region" description="Helical" evidence="10">
    <location>
        <begin position="674"/>
        <end position="694"/>
    </location>
</feature>
<reference evidence="14 15" key="1">
    <citation type="submission" date="2025-05" db="UniProtKB">
        <authorList>
            <consortium name="RefSeq"/>
        </authorList>
    </citation>
    <scope>IDENTIFICATION</scope>
</reference>
<keyword evidence="7 14" id="KW-0675">Receptor</keyword>
<feature type="chain" id="PRO_5045025924" evidence="11">
    <location>
        <begin position="16"/>
        <end position="844"/>
    </location>
</feature>
<feature type="transmembrane region" description="Helical" evidence="10">
    <location>
        <begin position="562"/>
        <end position="588"/>
    </location>
</feature>
<dbReference type="GeneID" id="100197593"/>
<evidence type="ECO:0000256" key="1">
    <source>
        <dbReference type="ARBA" id="ARBA00004651"/>
    </source>
</evidence>
<keyword evidence="13" id="KW-1185">Reference proteome</keyword>
<dbReference type="Pfam" id="PF00003">
    <property type="entry name" value="7tm_3"/>
    <property type="match status" value="1"/>
</dbReference>